<evidence type="ECO:0000256" key="1">
    <source>
        <dbReference type="SAM" id="Phobius"/>
    </source>
</evidence>
<feature type="transmembrane region" description="Helical" evidence="1">
    <location>
        <begin position="97"/>
        <end position="123"/>
    </location>
</feature>
<reference evidence="2 3" key="1">
    <citation type="submission" date="2013-02" db="EMBL/GenBank/DDBJ databases">
        <title>Genome sequence of Clostridium saccharoperbutylacetonicum N1-4(HMT).</title>
        <authorList>
            <person name="Poehlein A."/>
            <person name="Daniel R."/>
        </authorList>
    </citation>
    <scope>NUCLEOTIDE SEQUENCE [LARGE SCALE GENOMIC DNA]</scope>
    <source>
        <strain evidence="3">N1-4(HMT)</strain>
    </source>
</reference>
<dbReference type="Pfam" id="PF11391">
    <property type="entry name" value="DUF2798"/>
    <property type="match status" value="1"/>
</dbReference>
<dbReference type="HOGENOM" id="CLU_1913451_0_0_9"/>
<protein>
    <recommendedName>
        <fullName evidence="4">DUF2798 domain-containing protein</fullName>
    </recommendedName>
</protein>
<proteinExistence type="predicted"/>
<sequence>MFALAITMSVVVLLLNTGKLALIPIIISTLEAFIINLISSLIIPANKLGEIFAKKFNAKENSFLFSALSNFIVSGIYVTIVSFFMTVINVGVSSILFVAWISIYPIVFIVGYIVSLIFAPFALKLTTKIVER</sequence>
<dbReference type="PATRIC" id="fig|931276.5.peg.4997"/>
<dbReference type="InterPro" id="IPR021529">
    <property type="entry name" value="DUF2798"/>
</dbReference>
<dbReference type="KEGG" id="csr:Cspa_c49550"/>
<keyword evidence="1" id="KW-0472">Membrane</keyword>
<organism evidence="2 3">
    <name type="scientific">Clostridium saccharoperbutylacetonicum N1-4(HMT)</name>
    <dbReference type="NCBI Taxonomy" id="931276"/>
    <lineage>
        <taxon>Bacteria</taxon>
        <taxon>Bacillati</taxon>
        <taxon>Bacillota</taxon>
        <taxon>Clostridia</taxon>
        <taxon>Eubacteriales</taxon>
        <taxon>Clostridiaceae</taxon>
        <taxon>Clostridium</taxon>
    </lineage>
</organism>
<gene>
    <name evidence="2" type="ORF">Cspa_c49550</name>
</gene>
<evidence type="ECO:0000313" key="2">
    <source>
        <dbReference type="EMBL" id="AGF58708.1"/>
    </source>
</evidence>
<evidence type="ECO:0000313" key="3">
    <source>
        <dbReference type="Proteomes" id="UP000011728"/>
    </source>
</evidence>
<keyword evidence="1" id="KW-1133">Transmembrane helix</keyword>
<keyword evidence="3" id="KW-1185">Reference proteome</keyword>
<keyword evidence="1" id="KW-0812">Transmembrane</keyword>
<feature type="transmembrane region" description="Helical" evidence="1">
    <location>
        <begin position="20"/>
        <end position="43"/>
    </location>
</feature>
<name>M1MRC9_9CLOT</name>
<dbReference type="EMBL" id="CP004121">
    <property type="protein sequence ID" value="AGF58708.1"/>
    <property type="molecule type" value="Genomic_DNA"/>
</dbReference>
<feature type="transmembrane region" description="Helical" evidence="1">
    <location>
        <begin position="63"/>
        <end position="85"/>
    </location>
</feature>
<accession>M1MRC9</accession>
<evidence type="ECO:0008006" key="4">
    <source>
        <dbReference type="Google" id="ProtNLM"/>
    </source>
</evidence>
<dbReference type="AlphaFoldDB" id="M1MRC9"/>
<dbReference type="Proteomes" id="UP000011728">
    <property type="component" value="Chromosome"/>
</dbReference>
<dbReference type="eggNOG" id="ENOG50336VR">
    <property type="taxonomic scope" value="Bacteria"/>
</dbReference>